<proteinExistence type="predicted"/>
<name>A0A6N9U9G7_STRHA</name>
<evidence type="ECO:0000313" key="2">
    <source>
        <dbReference type="EMBL" id="NEA20461.1"/>
    </source>
</evidence>
<feature type="region of interest" description="Disordered" evidence="1">
    <location>
        <begin position="86"/>
        <end position="164"/>
    </location>
</feature>
<gene>
    <name evidence="2" type="ORF">G3I29_34475</name>
</gene>
<dbReference type="AlphaFoldDB" id="A0A6N9U9G7"/>
<sequence length="164" mass="18696">MPRWGLIVEQNLWYGKGQMWSVEVLDHVDGTRQEALDVLRARAERFQPFHPANPERRFLYQEAEGFLLVVKGVWRTFHCRFKVAEQVYDSDPPETPADDDQADASAEVGPEPLPGPSRPVRKRRRLGVDRAPRGRAPEPDPGPPPAWDTEVPEVPSWLGRDDLP</sequence>
<accession>A0A6N9U9G7</accession>
<reference evidence="2 3" key="1">
    <citation type="submission" date="2020-01" db="EMBL/GenBank/DDBJ databases">
        <title>Insect and environment-associated Actinomycetes.</title>
        <authorList>
            <person name="Currrie C."/>
            <person name="Chevrette M."/>
            <person name="Carlson C."/>
            <person name="Stubbendieck R."/>
            <person name="Wendt-Pienkowski E."/>
        </authorList>
    </citation>
    <scope>NUCLEOTIDE SEQUENCE [LARGE SCALE GENOMIC DNA]</scope>
    <source>
        <strain evidence="2 3">SID11342</strain>
    </source>
</reference>
<comment type="caution">
    <text evidence="2">The sequence shown here is derived from an EMBL/GenBank/DDBJ whole genome shotgun (WGS) entry which is preliminary data.</text>
</comment>
<dbReference type="RefSeq" id="WP_164350302.1">
    <property type="nucleotide sequence ID" value="NZ_JAAGLQ010000712.1"/>
</dbReference>
<dbReference type="EMBL" id="JAAGLQ010000712">
    <property type="protein sequence ID" value="NEA20461.1"/>
    <property type="molecule type" value="Genomic_DNA"/>
</dbReference>
<protein>
    <submittedName>
        <fullName evidence="2">Uncharacterized protein</fullName>
    </submittedName>
</protein>
<evidence type="ECO:0000313" key="3">
    <source>
        <dbReference type="Proteomes" id="UP000471293"/>
    </source>
</evidence>
<dbReference type="Proteomes" id="UP000471293">
    <property type="component" value="Unassembled WGS sequence"/>
</dbReference>
<evidence type="ECO:0000256" key="1">
    <source>
        <dbReference type="SAM" id="MobiDB-lite"/>
    </source>
</evidence>
<organism evidence="2 3">
    <name type="scientific">Streptomyces halstedii</name>
    <dbReference type="NCBI Taxonomy" id="1944"/>
    <lineage>
        <taxon>Bacteria</taxon>
        <taxon>Bacillati</taxon>
        <taxon>Actinomycetota</taxon>
        <taxon>Actinomycetes</taxon>
        <taxon>Kitasatosporales</taxon>
        <taxon>Streptomycetaceae</taxon>
        <taxon>Streptomyces</taxon>
    </lineage>
</organism>
<feature type="compositionally biased region" description="Basic and acidic residues" evidence="1">
    <location>
        <begin position="126"/>
        <end position="138"/>
    </location>
</feature>